<evidence type="ECO:0000313" key="2">
    <source>
        <dbReference type="EMBL" id="TBE58433.1"/>
    </source>
</evidence>
<dbReference type="Pfam" id="PF13561">
    <property type="entry name" value="adh_short_C2"/>
    <property type="match status" value="1"/>
</dbReference>
<sequence>MFKQSKGLGKNETGLKGKIVFITGAANGIGRATAVAFAREGATLGLVDIDEKAMAEVKAEVAAAGGTAHTAKADLSTGVGVSAGLDELLKATGGAVDVLVNNVGSGAIRTFDQLTDEEWEKTFSLNFMSYVRATRKLLPILRERKGVIVNNGSDLARQPEPVPIDYSASKAAVLALTKGLARAEGKAVRVNAVAPGPIWTPFWTKPGGFAETMGAFHKMEPHAAVEHEMKLRQLPLERLGTPEEVANVVVFLASDLASFVTSAVWGVDGGSVRSI</sequence>
<comment type="caution">
    <text evidence="2">The sequence shown here is derived from an EMBL/GenBank/DDBJ whole genome shotgun (WGS) entry which is preliminary data.</text>
</comment>
<proteinExistence type="inferred from homology"/>
<organism evidence="2 3">
    <name type="scientific">Rhizobium beringeri</name>
    <dbReference type="NCBI Taxonomy" id="3019934"/>
    <lineage>
        <taxon>Bacteria</taxon>
        <taxon>Pseudomonadati</taxon>
        <taxon>Pseudomonadota</taxon>
        <taxon>Alphaproteobacteria</taxon>
        <taxon>Hyphomicrobiales</taxon>
        <taxon>Rhizobiaceae</taxon>
        <taxon>Rhizobium/Agrobacterium group</taxon>
        <taxon>Rhizobium</taxon>
    </lineage>
</organism>
<protein>
    <submittedName>
        <fullName evidence="2">SDR family oxidoreductase</fullName>
    </submittedName>
</protein>
<dbReference type="Proteomes" id="UP000291302">
    <property type="component" value="Unassembled WGS sequence"/>
</dbReference>
<dbReference type="SUPFAM" id="SSF51735">
    <property type="entry name" value="NAD(P)-binding Rossmann-fold domains"/>
    <property type="match status" value="1"/>
</dbReference>
<dbReference type="PANTHER" id="PTHR42760">
    <property type="entry name" value="SHORT-CHAIN DEHYDROGENASES/REDUCTASES FAMILY MEMBER"/>
    <property type="match status" value="1"/>
</dbReference>
<comment type="similarity">
    <text evidence="1">Belongs to the short-chain dehydrogenases/reductases (SDR) family.</text>
</comment>
<dbReference type="PRINTS" id="PR00081">
    <property type="entry name" value="GDHRDH"/>
</dbReference>
<name>A0ABY1XI88_9HYPH</name>
<dbReference type="Gene3D" id="3.40.50.720">
    <property type="entry name" value="NAD(P)-binding Rossmann-like Domain"/>
    <property type="match status" value="1"/>
</dbReference>
<accession>A0ABY1XI88</accession>
<dbReference type="InterPro" id="IPR002347">
    <property type="entry name" value="SDR_fam"/>
</dbReference>
<dbReference type="PRINTS" id="PR00080">
    <property type="entry name" value="SDRFAMILY"/>
</dbReference>
<reference evidence="2 3" key="1">
    <citation type="submission" date="2019-02" db="EMBL/GenBank/DDBJ databases">
        <title>The genomic architecture of introgression among sibling species of bacteria.</title>
        <authorList>
            <person name="Cavassim M.I.A."/>
            <person name="Moeskjaer S."/>
            <person name="Moslemi C."/>
            <person name="Fields B."/>
            <person name="Bachmann A."/>
            <person name="Vilhjalmsson B."/>
            <person name="Schierup M.H."/>
            <person name="Young J.P.W."/>
            <person name="Andersen S.U."/>
        </authorList>
    </citation>
    <scope>NUCLEOTIDE SEQUENCE [LARGE SCALE GENOMIC DNA]</scope>
    <source>
        <strain evidence="2 3">SM51</strain>
    </source>
</reference>
<dbReference type="CDD" id="cd05233">
    <property type="entry name" value="SDR_c"/>
    <property type="match status" value="1"/>
</dbReference>
<gene>
    <name evidence="2" type="ORF">ELH03_35080</name>
</gene>
<keyword evidence="3" id="KW-1185">Reference proteome</keyword>
<dbReference type="InterPro" id="IPR036291">
    <property type="entry name" value="NAD(P)-bd_dom_sf"/>
</dbReference>
<evidence type="ECO:0000256" key="1">
    <source>
        <dbReference type="ARBA" id="ARBA00006484"/>
    </source>
</evidence>
<evidence type="ECO:0000313" key="3">
    <source>
        <dbReference type="Proteomes" id="UP000291302"/>
    </source>
</evidence>
<dbReference type="EMBL" id="SILG01000006">
    <property type="protein sequence ID" value="TBE58433.1"/>
    <property type="molecule type" value="Genomic_DNA"/>
</dbReference>